<proteinExistence type="predicted"/>
<dbReference type="AlphaFoldDB" id="A0AA35JVD1"/>
<dbReference type="Proteomes" id="UP001178461">
    <property type="component" value="Chromosome 2"/>
</dbReference>
<protein>
    <submittedName>
        <fullName evidence="1">Uncharacterized protein</fullName>
    </submittedName>
</protein>
<reference evidence="1" key="1">
    <citation type="submission" date="2022-12" db="EMBL/GenBank/DDBJ databases">
        <authorList>
            <person name="Alioto T."/>
            <person name="Alioto T."/>
            <person name="Gomez Garrido J."/>
        </authorList>
    </citation>
    <scope>NUCLEOTIDE SEQUENCE</scope>
</reference>
<evidence type="ECO:0000313" key="1">
    <source>
        <dbReference type="EMBL" id="CAI5765979.1"/>
    </source>
</evidence>
<accession>A0AA35JVD1</accession>
<name>A0AA35JVD1_9SAUR</name>
<organism evidence="1 2">
    <name type="scientific">Podarcis lilfordi</name>
    <name type="common">Lilford's wall lizard</name>
    <dbReference type="NCBI Taxonomy" id="74358"/>
    <lineage>
        <taxon>Eukaryota</taxon>
        <taxon>Metazoa</taxon>
        <taxon>Chordata</taxon>
        <taxon>Craniata</taxon>
        <taxon>Vertebrata</taxon>
        <taxon>Euteleostomi</taxon>
        <taxon>Lepidosauria</taxon>
        <taxon>Squamata</taxon>
        <taxon>Bifurcata</taxon>
        <taxon>Unidentata</taxon>
        <taxon>Episquamata</taxon>
        <taxon>Laterata</taxon>
        <taxon>Lacertibaenia</taxon>
        <taxon>Lacertidae</taxon>
        <taxon>Podarcis</taxon>
    </lineage>
</organism>
<keyword evidence="2" id="KW-1185">Reference proteome</keyword>
<dbReference type="EMBL" id="OX395127">
    <property type="protein sequence ID" value="CAI5765979.1"/>
    <property type="molecule type" value="Genomic_DNA"/>
</dbReference>
<sequence>MSHADISQTKVKLESLVISSFTSQSKEGMLQTPGVPEDDVTTALFAIKWGLSASSVGQRRVMWICYLGKQNVWGQPCCLPATEFGIQILACACVSLQRVSLTIALSGALGELGK</sequence>
<evidence type="ECO:0000313" key="2">
    <source>
        <dbReference type="Proteomes" id="UP001178461"/>
    </source>
</evidence>
<gene>
    <name evidence="1" type="ORF">PODLI_1B026889</name>
</gene>